<evidence type="ECO:0000313" key="2">
    <source>
        <dbReference type="EMBL" id="KAF3798697.1"/>
    </source>
</evidence>
<feature type="region of interest" description="Disordered" evidence="1">
    <location>
        <begin position="255"/>
        <end position="279"/>
    </location>
</feature>
<reference evidence="2" key="2">
    <citation type="submission" date="2020-03" db="EMBL/GenBank/DDBJ databases">
        <authorList>
            <person name="Fu F.-F."/>
            <person name="Chen J."/>
        </authorList>
    </citation>
    <scope>NUCLEOTIDE SEQUENCE</scope>
    <source>
        <strain evidence="2">Lc1</strain>
    </source>
</reference>
<evidence type="ECO:0008006" key="4">
    <source>
        <dbReference type="Google" id="ProtNLM"/>
    </source>
</evidence>
<dbReference type="RefSeq" id="XP_045257857.1">
    <property type="nucleotide sequence ID" value="XM_045408941.1"/>
</dbReference>
<feature type="region of interest" description="Disordered" evidence="1">
    <location>
        <begin position="212"/>
        <end position="242"/>
    </location>
</feature>
<gene>
    <name evidence="2" type="ORF">GCG54_00008988</name>
</gene>
<organism evidence="2 3">
    <name type="scientific">Colletotrichum gloeosporioides</name>
    <name type="common">Anthracnose fungus</name>
    <name type="synonym">Glomerella cingulata</name>
    <dbReference type="NCBI Taxonomy" id="474922"/>
    <lineage>
        <taxon>Eukaryota</taxon>
        <taxon>Fungi</taxon>
        <taxon>Dikarya</taxon>
        <taxon>Ascomycota</taxon>
        <taxon>Pezizomycotina</taxon>
        <taxon>Sordariomycetes</taxon>
        <taxon>Hypocreomycetidae</taxon>
        <taxon>Glomerellales</taxon>
        <taxon>Glomerellaceae</taxon>
        <taxon>Colletotrichum</taxon>
        <taxon>Colletotrichum gloeosporioides species complex</taxon>
    </lineage>
</organism>
<keyword evidence="3" id="KW-1185">Reference proteome</keyword>
<evidence type="ECO:0000313" key="3">
    <source>
        <dbReference type="Proteomes" id="UP000613401"/>
    </source>
</evidence>
<dbReference type="GO" id="GO:0007131">
    <property type="term" value="P:reciprocal meiotic recombination"/>
    <property type="evidence" value="ECO:0007669"/>
    <property type="project" value="InterPro"/>
</dbReference>
<evidence type="ECO:0000256" key="1">
    <source>
        <dbReference type="SAM" id="MobiDB-lite"/>
    </source>
</evidence>
<dbReference type="PANTHER" id="PTHR14305:SF0">
    <property type="entry name" value="E3 UBIQUITIN-PROTEIN LIGASE CCNB1IP1"/>
    <property type="match status" value="1"/>
</dbReference>
<accession>A0A8H4C7K0</accession>
<feature type="compositionally biased region" description="Polar residues" evidence="1">
    <location>
        <begin position="264"/>
        <end position="279"/>
    </location>
</feature>
<dbReference type="PANTHER" id="PTHR14305">
    <property type="entry name" value="E3 UBIQUITIN-PROTEIN LIGASE CCNB1IP1"/>
    <property type="match status" value="1"/>
</dbReference>
<dbReference type="AlphaFoldDB" id="A0A8H4C7K0"/>
<dbReference type="Proteomes" id="UP000613401">
    <property type="component" value="Unassembled WGS sequence"/>
</dbReference>
<dbReference type="GO" id="GO:0000795">
    <property type="term" value="C:synaptonemal complex"/>
    <property type="evidence" value="ECO:0007669"/>
    <property type="project" value="InterPro"/>
</dbReference>
<name>A0A8H4C7K0_COLGL</name>
<comment type="caution">
    <text evidence="2">The sequence shown here is derived from an EMBL/GenBank/DDBJ whole genome shotgun (WGS) entry which is preliminary data.</text>
</comment>
<proteinExistence type="predicted"/>
<dbReference type="InterPro" id="IPR042448">
    <property type="entry name" value="CCNB1IP1"/>
</dbReference>
<dbReference type="GO" id="GO:0061630">
    <property type="term" value="F:ubiquitin protein ligase activity"/>
    <property type="evidence" value="ECO:0007669"/>
    <property type="project" value="InterPro"/>
</dbReference>
<reference evidence="2" key="1">
    <citation type="journal article" date="2020" name="Phytopathology">
        <title>Genome sequence and comparative analysis of Colletotrichum gloeosporioides isolated from Liriodendron leaves.</title>
        <authorList>
            <person name="Fu F.F."/>
            <person name="Hao Z."/>
            <person name="Wang P."/>
            <person name="Lu Y."/>
            <person name="Xue L.J."/>
            <person name="Wei G."/>
            <person name="Tian Y."/>
            <person name="Baishi H."/>
            <person name="Xu H."/>
            <person name="Shi J."/>
            <person name="Cheng T."/>
            <person name="Wang G."/>
            <person name="Yi Y."/>
            <person name="Chen J."/>
        </authorList>
    </citation>
    <scope>NUCLEOTIDE SEQUENCE</scope>
    <source>
        <strain evidence="2">Lc1</strain>
    </source>
</reference>
<dbReference type="EMBL" id="WVTB01000092">
    <property type="protein sequence ID" value="KAF3798697.1"/>
    <property type="molecule type" value="Genomic_DNA"/>
</dbReference>
<sequence length="326" mass="36127">MEHPLRCNVRECRREVGQQALVTTCSSYSDDVKSHIFCVECAARHGLSGPVSDRQRKCPACRTGLQGPDDAVLANLNLTEDYKTSVLSGLSPTVVMECTGRALSFWAYQTSQEECILDYSDLRRKYEELGKLYKDKCHRLNQVQDLYDKVKQRVEMGQVEAAASDAVDFQLLGPGRNTTQDLCEHQQEPTYLDPQRHAGPIRVYRQYSSVASREEEPWSRPGPTPVGIPQTPRGASKGQSFDSGRAYRLSTASRLPAGTPLTRGFSNPHNGYTAQRNHASVRSRGLGVGLSAGIRASQTGNEPAEPREVTPHHKAVQFWSLLLADP</sequence>
<protein>
    <recommendedName>
        <fullName evidence="4">E3 ubiquitin-protein ligase CCNB1IP1</fullName>
    </recommendedName>
</protein>
<dbReference type="GeneID" id="69016124"/>